<dbReference type="EC" id="3.5.4.16" evidence="3"/>
<organism evidence="9 10">
    <name type="scientific">Dactylosporangium siamense</name>
    <dbReference type="NCBI Taxonomy" id="685454"/>
    <lineage>
        <taxon>Bacteria</taxon>
        <taxon>Bacillati</taxon>
        <taxon>Actinomycetota</taxon>
        <taxon>Actinomycetes</taxon>
        <taxon>Micromonosporales</taxon>
        <taxon>Micromonosporaceae</taxon>
        <taxon>Dactylosporangium</taxon>
    </lineage>
</organism>
<evidence type="ECO:0000256" key="1">
    <source>
        <dbReference type="ARBA" id="ARBA00001052"/>
    </source>
</evidence>
<dbReference type="GO" id="GO:0005525">
    <property type="term" value="F:GTP binding"/>
    <property type="evidence" value="ECO:0007669"/>
    <property type="project" value="TreeGrafter"/>
</dbReference>
<dbReference type="PANTHER" id="PTHR11109">
    <property type="entry name" value="GTP CYCLOHYDROLASE I"/>
    <property type="match status" value="1"/>
</dbReference>
<dbReference type="PANTHER" id="PTHR11109:SF7">
    <property type="entry name" value="GTP CYCLOHYDROLASE 1"/>
    <property type="match status" value="1"/>
</dbReference>
<evidence type="ECO:0000256" key="7">
    <source>
        <dbReference type="ARBA" id="ARBA00030854"/>
    </source>
</evidence>
<evidence type="ECO:0000256" key="6">
    <source>
        <dbReference type="ARBA" id="ARBA00022801"/>
    </source>
</evidence>
<dbReference type="GO" id="GO:0006729">
    <property type="term" value="P:tetrahydrobiopterin biosynthetic process"/>
    <property type="evidence" value="ECO:0007669"/>
    <property type="project" value="TreeGrafter"/>
</dbReference>
<comment type="pathway">
    <text evidence="2">Cofactor biosynthesis; 7,8-dihydroneopterin triphosphate biosynthesis; 7,8-dihydroneopterin triphosphate from GTP: step 1/1.</text>
</comment>
<dbReference type="SUPFAM" id="SSF55620">
    <property type="entry name" value="Tetrahydrobiopterin biosynthesis enzymes-like"/>
    <property type="match status" value="1"/>
</dbReference>
<evidence type="ECO:0000256" key="5">
    <source>
        <dbReference type="ARBA" id="ARBA00022563"/>
    </source>
</evidence>
<gene>
    <name evidence="9" type="primary">folE_2</name>
    <name evidence="9" type="ORF">Dsi01nite_109120</name>
</gene>
<reference evidence="9" key="1">
    <citation type="submission" date="2021-01" db="EMBL/GenBank/DDBJ databases">
        <title>Whole genome shotgun sequence of Dactylosporangium siamense NBRC 106093.</title>
        <authorList>
            <person name="Komaki H."/>
            <person name="Tamura T."/>
        </authorList>
    </citation>
    <scope>NUCLEOTIDE SEQUENCE</scope>
    <source>
        <strain evidence="9">NBRC 106093</strain>
    </source>
</reference>
<proteinExistence type="predicted"/>
<dbReference type="Gene3D" id="3.30.1130.10">
    <property type="match status" value="1"/>
</dbReference>
<evidence type="ECO:0000313" key="10">
    <source>
        <dbReference type="Proteomes" id="UP000660611"/>
    </source>
</evidence>
<accession>A0A919UHY7</accession>
<evidence type="ECO:0000256" key="3">
    <source>
        <dbReference type="ARBA" id="ARBA00012715"/>
    </source>
</evidence>
<dbReference type="Pfam" id="PF01227">
    <property type="entry name" value="GTP_cyclohydroI"/>
    <property type="match status" value="1"/>
</dbReference>
<comment type="caution">
    <text evidence="9">The sequence shown here is derived from an EMBL/GenBank/DDBJ whole genome shotgun (WGS) entry which is preliminary data.</text>
</comment>
<keyword evidence="10" id="KW-1185">Reference proteome</keyword>
<feature type="domain" description="GTP cyclohydrolase I" evidence="8">
    <location>
        <begin position="24"/>
        <end position="195"/>
    </location>
</feature>
<dbReference type="EMBL" id="BONQ01000194">
    <property type="protein sequence ID" value="GIG52871.1"/>
    <property type="molecule type" value="Genomic_DNA"/>
</dbReference>
<dbReference type="GO" id="GO:0003934">
    <property type="term" value="F:GTP cyclohydrolase I activity"/>
    <property type="evidence" value="ECO:0007669"/>
    <property type="project" value="UniProtKB-EC"/>
</dbReference>
<dbReference type="GO" id="GO:0008270">
    <property type="term" value="F:zinc ion binding"/>
    <property type="evidence" value="ECO:0007669"/>
    <property type="project" value="TreeGrafter"/>
</dbReference>
<evidence type="ECO:0000256" key="4">
    <source>
        <dbReference type="ARBA" id="ARBA00017272"/>
    </source>
</evidence>
<dbReference type="RefSeq" id="WP_203854469.1">
    <property type="nucleotide sequence ID" value="NZ_BAAAVW010000030.1"/>
</dbReference>
<dbReference type="GO" id="GO:0046654">
    <property type="term" value="P:tetrahydrofolate biosynthetic process"/>
    <property type="evidence" value="ECO:0007669"/>
    <property type="project" value="InterPro"/>
</dbReference>
<dbReference type="GO" id="GO:0005737">
    <property type="term" value="C:cytoplasm"/>
    <property type="evidence" value="ECO:0007669"/>
    <property type="project" value="TreeGrafter"/>
</dbReference>
<comment type="catalytic activity">
    <reaction evidence="1">
        <text>GTP + H2O = 7,8-dihydroneopterin 3'-triphosphate + formate + H(+)</text>
        <dbReference type="Rhea" id="RHEA:17473"/>
        <dbReference type="ChEBI" id="CHEBI:15377"/>
        <dbReference type="ChEBI" id="CHEBI:15378"/>
        <dbReference type="ChEBI" id="CHEBI:15740"/>
        <dbReference type="ChEBI" id="CHEBI:37565"/>
        <dbReference type="ChEBI" id="CHEBI:58462"/>
        <dbReference type="EC" id="3.5.4.16"/>
    </reaction>
</comment>
<dbReference type="InterPro" id="IPR020602">
    <property type="entry name" value="GTP_CycHdrlase_I_dom"/>
</dbReference>
<name>A0A919UHY7_9ACTN</name>
<dbReference type="Proteomes" id="UP000660611">
    <property type="component" value="Unassembled WGS sequence"/>
</dbReference>
<evidence type="ECO:0000313" key="9">
    <source>
        <dbReference type="EMBL" id="GIG52871.1"/>
    </source>
</evidence>
<dbReference type="FunFam" id="3.30.1130.10:FF:000001">
    <property type="entry name" value="GTP cyclohydrolase 1"/>
    <property type="match status" value="1"/>
</dbReference>
<sequence>MTMTELPPLSPNAAGDPDIESATAAAEAMLVALGVDTSAPHMQRTAERLVQAYAELLTPAPFTATDFDNVGHHRGFVIVQQVPFGAICSHHLLPFVGTATVGYLPGNRLLGLSKLARLVEQAARGLQVQEGLTQHIADELGKVVPDHGGIGVIVRAEHLCMTVRGVRARDTATVTTTWRGGLDADAGLRAEFLTLTGQR</sequence>
<evidence type="ECO:0000259" key="8">
    <source>
        <dbReference type="Pfam" id="PF01227"/>
    </source>
</evidence>
<keyword evidence="5" id="KW-0554">One-carbon metabolism</keyword>
<dbReference type="GO" id="GO:0006730">
    <property type="term" value="P:one-carbon metabolic process"/>
    <property type="evidence" value="ECO:0007669"/>
    <property type="project" value="UniProtKB-KW"/>
</dbReference>
<keyword evidence="6" id="KW-0378">Hydrolase</keyword>
<protein>
    <recommendedName>
        <fullName evidence="4">GTP cyclohydrolase 1</fullName>
        <ecNumber evidence="3">3.5.4.16</ecNumber>
    </recommendedName>
    <alternativeName>
        <fullName evidence="7">GTP cyclohydrolase I</fullName>
    </alternativeName>
</protein>
<evidence type="ECO:0000256" key="2">
    <source>
        <dbReference type="ARBA" id="ARBA00005080"/>
    </source>
</evidence>
<dbReference type="InterPro" id="IPR001474">
    <property type="entry name" value="GTP_CycHdrlase_I"/>
</dbReference>
<dbReference type="AlphaFoldDB" id="A0A919UHY7"/>
<dbReference type="InterPro" id="IPR043133">
    <property type="entry name" value="GTP-CH-I_C/QueF"/>
</dbReference>